<proteinExistence type="predicted"/>
<dbReference type="GO" id="GO:0050661">
    <property type="term" value="F:NADP binding"/>
    <property type="evidence" value="ECO:0007669"/>
    <property type="project" value="InterPro"/>
</dbReference>
<dbReference type="InterPro" id="IPR022675">
    <property type="entry name" value="G6P_DH_C"/>
</dbReference>
<accession>A0A1I0W9K7</accession>
<evidence type="ECO:0000313" key="10">
    <source>
        <dbReference type="Proteomes" id="UP000199012"/>
    </source>
</evidence>
<dbReference type="InterPro" id="IPR022674">
    <property type="entry name" value="G6P_DH_NAD-bd"/>
</dbReference>
<dbReference type="Gene3D" id="3.30.360.10">
    <property type="entry name" value="Dihydrodipicolinate Reductase, domain 2"/>
    <property type="match status" value="2"/>
</dbReference>
<feature type="region of interest" description="Disordered" evidence="6">
    <location>
        <begin position="441"/>
        <end position="488"/>
    </location>
</feature>
<dbReference type="SUPFAM" id="SSF55347">
    <property type="entry name" value="Glyceraldehyde-3-phosphate dehydrogenase-like, C-terminal domain"/>
    <property type="match status" value="1"/>
</dbReference>
<dbReference type="EMBL" id="FOKA01000002">
    <property type="protein sequence ID" value="SFA85244.1"/>
    <property type="molecule type" value="Genomic_DNA"/>
</dbReference>
<dbReference type="AlphaFoldDB" id="A0A1I0W9K7"/>
<evidence type="ECO:0000256" key="3">
    <source>
        <dbReference type="ARBA" id="ARBA00022857"/>
    </source>
</evidence>
<keyword evidence="4" id="KW-0560">Oxidoreductase</keyword>
<evidence type="ECO:0000256" key="4">
    <source>
        <dbReference type="ARBA" id="ARBA00023002"/>
    </source>
</evidence>
<evidence type="ECO:0000259" key="8">
    <source>
        <dbReference type="Pfam" id="PF02781"/>
    </source>
</evidence>
<evidence type="ECO:0000313" key="9">
    <source>
        <dbReference type="EMBL" id="SFA85244.1"/>
    </source>
</evidence>
<dbReference type="Proteomes" id="UP000199012">
    <property type="component" value="Unassembled WGS sequence"/>
</dbReference>
<dbReference type="STRING" id="988821.SAMN05421867_102292"/>
<protein>
    <submittedName>
        <fullName evidence="9">Glucose-6-phosphate 1-dehydrogenase</fullName>
    </submittedName>
</protein>
<feature type="domain" description="Glucose-6-phosphate dehydrogenase NAD-binding" evidence="7">
    <location>
        <begin position="6"/>
        <end position="180"/>
    </location>
</feature>
<dbReference type="GO" id="GO:0004345">
    <property type="term" value="F:glucose-6-phosphate dehydrogenase activity"/>
    <property type="evidence" value="ECO:0007669"/>
    <property type="project" value="InterPro"/>
</dbReference>
<gene>
    <name evidence="9" type="ORF">SAMN05421867_102292</name>
</gene>
<dbReference type="RefSeq" id="WP_090030917.1">
    <property type="nucleotide sequence ID" value="NZ_BONM01000012.1"/>
</dbReference>
<keyword evidence="3" id="KW-0521">NADP</keyword>
<evidence type="ECO:0000256" key="2">
    <source>
        <dbReference type="ARBA" id="ARBA00022526"/>
    </source>
</evidence>
<keyword evidence="10" id="KW-1185">Reference proteome</keyword>
<dbReference type="OrthoDB" id="9802739at2"/>
<sequence length="488" mass="51117">MIGRLVVLGATGDLAGRFLLPALARLLAASGVPADLRVVGGGHQGWTEAEFQAHVDARLRAHAGDLADAAREDLVARLGYGQVDVSDEDGVARLVDRVRGEDTPIDPAVAVYLALPAVAFPPALRSLVAVGLPAGSRVAVEKPFGDDRAGAVALDRLLAAAAGDGEASRFRVDHILAMPQVEELVRLRAPGGPLAPIWDAEHVARIEVVWEETLGLETRGAFYDGTGAVRDVMQNHLLQVLVLALMEPPQGDGDEALHAAKLALLRAVREPDAPQMADRTRRARYGAGVLVDAAEPQGRPVPGYAAVSGVDPARGTETWAEVTLEVATPRWTGVPVVLRTGKGMGAPRKGVLVHLRHDVDVPLPAEVRTPTPRTLWVELDSPGGAVHAPGELVAYAAVLTDVLGGGSRTSVTGAEAVEAWRVFEPVLRAWADGVVPLEEYAAGSTGPSADYGRRPGAEGGRVGEQPDVRTTRARPTDGRAVGGLPGHP</sequence>
<feature type="domain" description="Glucose-6-phosphate dehydrogenase C-terminal" evidence="8">
    <location>
        <begin position="394"/>
        <end position="449"/>
    </location>
</feature>
<dbReference type="PANTHER" id="PTHR23429">
    <property type="entry name" value="GLUCOSE-6-PHOSPHATE 1-DEHYDROGENASE G6PD"/>
    <property type="match status" value="1"/>
</dbReference>
<dbReference type="PRINTS" id="PR00079">
    <property type="entry name" value="G6PDHDRGNASE"/>
</dbReference>
<dbReference type="Pfam" id="PF00479">
    <property type="entry name" value="G6PD_N"/>
    <property type="match status" value="1"/>
</dbReference>
<dbReference type="Gene3D" id="3.40.50.720">
    <property type="entry name" value="NAD(P)-binding Rossmann-like Domain"/>
    <property type="match status" value="2"/>
</dbReference>
<evidence type="ECO:0000259" key="7">
    <source>
        <dbReference type="Pfam" id="PF00479"/>
    </source>
</evidence>
<dbReference type="PANTHER" id="PTHR23429:SF0">
    <property type="entry name" value="GLUCOSE-6-PHOSPHATE 1-DEHYDROGENASE"/>
    <property type="match status" value="1"/>
</dbReference>
<dbReference type="GO" id="GO:0009051">
    <property type="term" value="P:pentose-phosphate shunt, oxidative branch"/>
    <property type="evidence" value="ECO:0007669"/>
    <property type="project" value="TreeGrafter"/>
</dbReference>
<evidence type="ECO:0000256" key="6">
    <source>
        <dbReference type="SAM" id="MobiDB-lite"/>
    </source>
</evidence>
<keyword evidence="2" id="KW-0313">Glucose metabolism</keyword>
<reference evidence="9 10" key="1">
    <citation type="submission" date="2016-10" db="EMBL/GenBank/DDBJ databases">
        <authorList>
            <person name="de Groot N.N."/>
        </authorList>
    </citation>
    <scope>NUCLEOTIDE SEQUENCE [LARGE SCALE GENOMIC DNA]</scope>
    <source>
        <strain evidence="9 10">CGMCC 4.6945</strain>
    </source>
</reference>
<feature type="domain" description="Glucose-6-phosphate dehydrogenase C-terminal" evidence="8">
    <location>
        <begin position="194"/>
        <end position="358"/>
    </location>
</feature>
<dbReference type="GO" id="GO:0006006">
    <property type="term" value="P:glucose metabolic process"/>
    <property type="evidence" value="ECO:0007669"/>
    <property type="project" value="UniProtKB-KW"/>
</dbReference>
<feature type="compositionally biased region" description="Basic and acidic residues" evidence="6">
    <location>
        <begin position="464"/>
        <end position="477"/>
    </location>
</feature>
<keyword evidence="5" id="KW-0119">Carbohydrate metabolism</keyword>
<name>A0A1I0W9K7_9CELL</name>
<evidence type="ECO:0000256" key="5">
    <source>
        <dbReference type="ARBA" id="ARBA00023277"/>
    </source>
</evidence>
<dbReference type="InterPro" id="IPR001282">
    <property type="entry name" value="G6P_DH"/>
</dbReference>
<evidence type="ECO:0000256" key="1">
    <source>
        <dbReference type="ARBA" id="ARBA00004937"/>
    </source>
</evidence>
<organism evidence="9 10">
    <name type="scientific">Cellulomonas marina</name>
    <dbReference type="NCBI Taxonomy" id="988821"/>
    <lineage>
        <taxon>Bacteria</taxon>
        <taxon>Bacillati</taxon>
        <taxon>Actinomycetota</taxon>
        <taxon>Actinomycetes</taxon>
        <taxon>Micrococcales</taxon>
        <taxon>Cellulomonadaceae</taxon>
        <taxon>Cellulomonas</taxon>
    </lineage>
</organism>
<dbReference type="InterPro" id="IPR036291">
    <property type="entry name" value="NAD(P)-bd_dom_sf"/>
</dbReference>
<dbReference type="SUPFAM" id="SSF51735">
    <property type="entry name" value="NAD(P)-binding Rossmann-fold domains"/>
    <property type="match status" value="1"/>
</dbReference>
<comment type="pathway">
    <text evidence="1">Carbohydrate degradation; pentose phosphate pathway; D-ribulose 5-phosphate from D-glucose 6-phosphate (oxidative stage): step 1/3.</text>
</comment>
<dbReference type="Pfam" id="PF02781">
    <property type="entry name" value="G6PD_C"/>
    <property type="match status" value="2"/>
</dbReference>